<dbReference type="PANTHER" id="PTHR45774">
    <property type="entry name" value="BTB/POZ DOMAIN-CONTAINING"/>
    <property type="match status" value="1"/>
</dbReference>
<dbReference type="InterPro" id="IPR012983">
    <property type="entry name" value="PHR"/>
</dbReference>
<dbReference type="PANTHER" id="PTHR45774:SF4">
    <property type="entry name" value="AXUNDEAD, ISOFORM F"/>
    <property type="match status" value="1"/>
</dbReference>
<dbReference type="PROSITE" id="PS50097">
    <property type="entry name" value="BTB"/>
    <property type="match status" value="1"/>
</dbReference>
<dbReference type="Proteomes" id="UP000005408">
    <property type="component" value="Unassembled WGS sequence"/>
</dbReference>
<protein>
    <recommendedName>
        <fullName evidence="3">BTB domain-containing protein</fullName>
    </recommendedName>
</protein>
<dbReference type="SUPFAM" id="SSF54695">
    <property type="entry name" value="POZ domain"/>
    <property type="match status" value="1"/>
</dbReference>
<dbReference type="InterPro" id="IPR038648">
    <property type="entry name" value="PHR_sf"/>
</dbReference>
<accession>A0A8W8NNS0</accession>
<dbReference type="Gene3D" id="1.25.40.420">
    <property type="match status" value="1"/>
</dbReference>
<dbReference type="InterPro" id="IPR000210">
    <property type="entry name" value="BTB/POZ_dom"/>
</dbReference>
<dbReference type="AlphaFoldDB" id="A0A8W8NNS0"/>
<dbReference type="EnsemblMetazoa" id="G8349.1">
    <property type="protein sequence ID" value="G8349.1:cds"/>
    <property type="gene ID" value="G8349"/>
</dbReference>
<dbReference type="Pfam" id="PF00651">
    <property type="entry name" value="BTB"/>
    <property type="match status" value="1"/>
</dbReference>
<dbReference type="GO" id="GO:0005829">
    <property type="term" value="C:cytosol"/>
    <property type="evidence" value="ECO:0007669"/>
    <property type="project" value="TreeGrafter"/>
</dbReference>
<dbReference type="SMART" id="SM00875">
    <property type="entry name" value="BACK"/>
    <property type="match status" value="1"/>
</dbReference>
<dbReference type="Pfam" id="PF07707">
    <property type="entry name" value="BACK"/>
    <property type="match status" value="1"/>
</dbReference>
<dbReference type="GO" id="GO:0022008">
    <property type="term" value="P:neurogenesis"/>
    <property type="evidence" value="ECO:0007669"/>
    <property type="project" value="TreeGrafter"/>
</dbReference>
<evidence type="ECO:0000256" key="1">
    <source>
        <dbReference type="ARBA" id="ARBA00004496"/>
    </source>
</evidence>
<dbReference type="Gene3D" id="3.30.710.10">
    <property type="entry name" value="Potassium Channel Kv1.1, Chain A"/>
    <property type="match status" value="1"/>
</dbReference>
<name>A0A8W8NNS0_MAGGI</name>
<dbReference type="SMART" id="SM00225">
    <property type="entry name" value="BTB"/>
    <property type="match status" value="1"/>
</dbReference>
<dbReference type="OrthoDB" id="6142720at2759"/>
<dbReference type="Pfam" id="PF08005">
    <property type="entry name" value="PHR"/>
    <property type="match status" value="1"/>
</dbReference>
<evidence type="ECO:0000259" key="3">
    <source>
        <dbReference type="PROSITE" id="PS50097"/>
    </source>
</evidence>
<keyword evidence="2" id="KW-0963">Cytoplasm</keyword>
<evidence type="ECO:0000313" key="5">
    <source>
        <dbReference type="Proteomes" id="UP000005408"/>
    </source>
</evidence>
<evidence type="ECO:0000313" key="4">
    <source>
        <dbReference type="EnsemblMetazoa" id="G8349.1:cds"/>
    </source>
</evidence>
<keyword evidence="5" id="KW-1185">Reference proteome</keyword>
<sequence length="431" mass="49191">MAIQEHSKGNWQAGKNVLGCNEYMLNNQIYCDVTFKVGTAGKEVKAHKYVLASRSSVFAAMLYGSLSEANDVIAVPDIEAEIFNILLKFLYFEDHGIDETTVMTTLYAAEKYAVTELVGICQSFLESEMAADNVCAILENARMFNMADLLTKCKDFIFDTWYVARRVFKSDGFLDLKRENLLSLVESDELPLEENFIYQSLTRWAKHNCAKERKENPNFTEIRKMLGNTIYEVRFPTLSLETFWNDMASDVVLSAEEKVHISQAIVGKTVQNIVFKSTERKRDVNILRSQSDPTVCNWENHDNVDAIEFEVNKPVSLYGILLYGNSNSQYSYDVKIKIISSSDIVLVHMLPKKITESCKMFQVHFDKPCKVNPNERYTVWVKMNGPKSYRGNYSKCVEYKGHKFKFYKSNYSSNGTSVASGQIPGLLCSFQ</sequence>
<feature type="domain" description="BTB" evidence="3">
    <location>
        <begin position="31"/>
        <end position="99"/>
    </location>
</feature>
<dbReference type="OMA" id="MYTAKKY"/>
<proteinExistence type="predicted"/>
<dbReference type="Gene3D" id="2.60.120.820">
    <property type="entry name" value="PHR domain"/>
    <property type="match status" value="1"/>
</dbReference>
<comment type="subcellular location">
    <subcellularLocation>
        <location evidence="1">Cytoplasm</location>
    </subcellularLocation>
</comment>
<evidence type="ECO:0000256" key="2">
    <source>
        <dbReference type="ARBA" id="ARBA00022490"/>
    </source>
</evidence>
<organism evidence="4 5">
    <name type="scientific">Magallana gigas</name>
    <name type="common">Pacific oyster</name>
    <name type="synonym">Crassostrea gigas</name>
    <dbReference type="NCBI Taxonomy" id="29159"/>
    <lineage>
        <taxon>Eukaryota</taxon>
        <taxon>Metazoa</taxon>
        <taxon>Spiralia</taxon>
        <taxon>Lophotrochozoa</taxon>
        <taxon>Mollusca</taxon>
        <taxon>Bivalvia</taxon>
        <taxon>Autobranchia</taxon>
        <taxon>Pteriomorphia</taxon>
        <taxon>Ostreida</taxon>
        <taxon>Ostreoidea</taxon>
        <taxon>Ostreidae</taxon>
        <taxon>Magallana</taxon>
    </lineage>
</organism>
<dbReference type="InterPro" id="IPR011705">
    <property type="entry name" value="BACK"/>
</dbReference>
<dbReference type="InterPro" id="IPR011333">
    <property type="entry name" value="SKP1/BTB/POZ_sf"/>
</dbReference>
<reference evidence="4" key="1">
    <citation type="submission" date="2022-08" db="UniProtKB">
        <authorList>
            <consortium name="EnsemblMetazoa"/>
        </authorList>
    </citation>
    <scope>IDENTIFICATION</scope>
    <source>
        <strain evidence="4">05x7-T-G4-1.051#20</strain>
    </source>
</reference>